<keyword evidence="1" id="KW-1133">Transmembrane helix</keyword>
<dbReference type="AlphaFoldDB" id="A0A847VCY1"/>
<evidence type="ECO:0000313" key="3">
    <source>
        <dbReference type="Proteomes" id="UP000564033"/>
    </source>
</evidence>
<keyword evidence="1" id="KW-0472">Membrane</keyword>
<protein>
    <recommendedName>
        <fullName evidence="4">Type II secretion system protein</fullName>
    </recommendedName>
</protein>
<name>A0A847VCY1_9BACT</name>
<organism evidence="2 3">
    <name type="scientific">Candidatus Dojkabacteria bacterium</name>
    <dbReference type="NCBI Taxonomy" id="2099670"/>
    <lineage>
        <taxon>Bacteria</taxon>
        <taxon>Candidatus Dojkabacteria</taxon>
    </lineage>
</organism>
<accession>A0A847VCY1</accession>
<keyword evidence="1" id="KW-0812">Transmembrane</keyword>
<reference evidence="2 3" key="1">
    <citation type="journal article" date="2020" name="Biotechnol. Biofuels">
        <title>New insights from the biogas microbiome by comprehensive genome-resolved metagenomics of nearly 1600 species originating from multiple anaerobic digesters.</title>
        <authorList>
            <person name="Campanaro S."/>
            <person name="Treu L."/>
            <person name="Rodriguez-R L.M."/>
            <person name="Kovalovszki A."/>
            <person name="Ziels R.M."/>
            <person name="Maus I."/>
            <person name="Zhu X."/>
            <person name="Kougias P.G."/>
            <person name="Basile A."/>
            <person name="Luo G."/>
            <person name="Schluter A."/>
            <person name="Konstantinidis K.T."/>
            <person name="Angelidaki I."/>
        </authorList>
    </citation>
    <scope>NUCLEOTIDE SEQUENCE [LARGE SCALE GENOMIC DNA]</scope>
    <source>
        <strain evidence="2">AS19jrsBPTG_9</strain>
    </source>
</reference>
<feature type="transmembrane region" description="Helical" evidence="1">
    <location>
        <begin position="12"/>
        <end position="33"/>
    </location>
</feature>
<evidence type="ECO:0000313" key="2">
    <source>
        <dbReference type="EMBL" id="NLZ24330.1"/>
    </source>
</evidence>
<sequence length="171" mass="19140">MRNLKKKYCGVGFAEALIALMISGIVSIVLMRISSSSLSELSRLEIQDEMEYLAVSTAVHLQRQAIEERVNNPDDNIFHDDIELGTCYLFAEDGSGTIDITSSIIGKVREEFVSSSSNTDDPYFQVFCRETEASDKQKVLFTVIVGSKKHKGLNTTKNDIKDYEYLAVINL</sequence>
<evidence type="ECO:0000256" key="1">
    <source>
        <dbReference type="SAM" id="Phobius"/>
    </source>
</evidence>
<comment type="caution">
    <text evidence="2">The sequence shown here is derived from an EMBL/GenBank/DDBJ whole genome shotgun (WGS) entry which is preliminary data.</text>
</comment>
<proteinExistence type="predicted"/>
<dbReference type="EMBL" id="JAAZIL010000028">
    <property type="protein sequence ID" value="NLZ24330.1"/>
    <property type="molecule type" value="Genomic_DNA"/>
</dbReference>
<dbReference type="Proteomes" id="UP000564033">
    <property type="component" value="Unassembled WGS sequence"/>
</dbReference>
<evidence type="ECO:0008006" key="4">
    <source>
        <dbReference type="Google" id="ProtNLM"/>
    </source>
</evidence>
<gene>
    <name evidence="2" type="ORF">GX888_01080</name>
</gene>